<keyword evidence="11" id="KW-0175">Coiled coil</keyword>
<dbReference type="Gene3D" id="3.40.50.720">
    <property type="entry name" value="NAD(P)-binding Rossmann-like Domain"/>
    <property type="match status" value="1"/>
</dbReference>
<comment type="subcellular location">
    <subcellularLocation>
        <location evidence="1">Membrane</location>
        <topology evidence="1">Multi-pass membrane protein</topology>
    </subcellularLocation>
</comment>
<evidence type="ECO:0000256" key="11">
    <source>
        <dbReference type="SAM" id="Coils"/>
    </source>
</evidence>
<evidence type="ECO:0000256" key="6">
    <source>
        <dbReference type="ARBA" id="ARBA00022989"/>
    </source>
</evidence>
<dbReference type="InterPro" id="IPR026055">
    <property type="entry name" value="FAR"/>
</dbReference>
<dbReference type="Pfam" id="PF07993">
    <property type="entry name" value="NAD_binding_4"/>
    <property type="match status" value="1"/>
</dbReference>
<dbReference type="SUPFAM" id="SSF51735">
    <property type="entry name" value="NAD(P)-binding Rossmann-fold domains"/>
    <property type="match status" value="1"/>
</dbReference>
<evidence type="ECO:0000256" key="9">
    <source>
        <dbReference type="ARBA" id="ARBA00052530"/>
    </source>
</evidence>
<keyword evidence="7 10" id="KW-0443">Lipid metabolism</keyword>
<protein>
    <recommendedName>
        <fullName evidence="10">Fatty acyl-CoA reductase</fullName>
        <ecNumber evidence="10">1.2.1.84</ecNumber>
    </recommendedName>
</protein>
<keyword evidence="8 10" id="KW-0472">Membrane</keyword>
<evidence type="ECO:0000256" key="4">
    <source>
        <dbReference type="ARBA" id="ARBA00022692"/>
    </source>
</evidence>
<dbReference type="EMBL" id="JARGEI010000027">
    <property type="protein sequence ID" value="KAJ8707639.1"/>
    <property type="molecule type" value="Genomic_DNA"/>
</dbReference>
<comment type="function">
    <text evidence="10">Catalyzes the reduction of fatty acyl-CoA to fatty alcohols.</text>
</comment>
<keyword evidence="6 10" id="KW-1133">Transmembrane helix</keyword>
<evidence type="ECO:0000256" key="10">
    <source>
        <dbReference type="RuleBase" id="RU363097"/>
    </source>
</evidence>
<evidence type="ECO:0000256" key="5">
    <source>
        <dbReference type="ARBA" id="ARBA00022857"/>
    </source>
</evidence>
<dbReference type="InterPro" id="IPR033640">
    <property type="entry name" value="FAR_C"/>
</dbReference>
<evidence type="ECO:0000259" key="12">
    <source>
        <dbReference type="Pfam" id="PF03015"/>
    </source>
</evidence>
<dbReference type="PANTHER" id="PTHR11011:SF60">
    <property type="entry name" value="FATTY ACYL-COA REDUCTASE-RELATED"/>
    <property type="match status" value="1"/>
</dbReference>
<dbReference type="CDD" id="cd05236">
    <property type="entry name" value="FAR-N_SDR_e"/>
    <property type="match status" value="1"/>
</dbReference>
<dbReference type="GO" id="GO:0035336">
    <property type="term" value="P:long-chain fatty-acyl-CoA metabolic process"/>
    <property type="evidence" value="ECO:0007669"/>
    <property type="project" value="TreeGrafter"/>
</dbReference>
<keyword evidence="10" id="KW-0560">Oxidoreductase</keyword>
<evidence type="ECO:0000256" key="2">
    <source>
        <dbReference type="ARBA" id="ARBA00005928"/>
    </source>
</evidence>
<proteinExistence type="inferred from homology"/>
<dbReference type="InterPro" id="IPR013120">
    <property type="entry name" value="FAR_NAD-bd"/>
</dbReference>
<sequence>MVSFMVHFERRERKFLRMSHFNESPLMSTPVTRDRMEKWVEAQLKGEKVEIDVYGKPTDQMIKELENVRNLSKELQDNLHELENSVRIAEVENQAMNPTAPILDYSEDHEFVPDHQDTYYAEEDKMDAKEEEKQKLTKGKGPKTEIQRFFKDQCVFLTGGTGFLGKVLIEKLLRACGDVNTIYVLARGKKGKDPRVRLHEMLDEFLFHRAHEENPKGIHKVVTIQGDMELPGLGISEEDRKMLTSKVTIIINAAATVKFDEKLSVSTAINVKGTKEVLRLAKECRNLKAITHVSTAFSNTHVPHIEEKFYEPPMSVEALEAISEVDEKLLESILPTLLGKRPNTYCFTKAIAEEAVRKYGEGLPISIVRPSIVVSSYEEPVRGWTDSVYGPTGLVVGIGTGVLRTMYMDQDKVADMVPVDLCVNAILASAWFTAKNYKENQTSDIPIYNFVSGAQNPLTWGDFIERNRKYGIDKPTTKAVWYYGLNPTNNYYMFVFYNFFLHYLPALFVDMYCAVTGKRRAMLKLYHKVMKLANILFYFSTQDWKFSDMNVQNMWKSLTPEDRVVFPFSIGEMSWEYMCETFLVGLRVYLIKDDLSTLPEARKKWNKLYYLHQALKAVTLFIVLNLVYFVFKAVFALMN</sequence>
<dbReference type="PANTHER" id="PTHR11011">
    <property type="entry name" value="MALE STERILITY PROTEIN 2-RELATED"/>
    <property type="match status" value="1"/>
</dbReference>
<dbReference type="EC" id="1.2.1.84" evidence="10"/>
<comment type="similarity">
    <text evidence="2 10">Belongs to the fatty acyl-CoA reductase family.</text>
</comment>
<evidence type="ECO:0000256" key="1">
    <source>
        <dbReference type="ARBA" id="ARBA00004141"/>
    </source>
</evidence>
<dbReference type="Proteomes" id="UP001231518">
    <property type="component" value="Chromosome 28"/>
</dbReference>
<organism evidence="14 15">
    <name type="scientific">Mythimna separata</name>
    <name type="common">Oriental armyworm</name>
    <name type="synonym">Pseudaletia separata</name>
    <dbReference type="NCBI Taxonomy" id="271217"/>
    <lineage>
        <taxon>Eukaryota</taxon>
        <taxon>Metazoa</taxon>
        <taxon>Ecdysozoa</taxon>
        <taxon>Arthropoda</taxon>
        <taxon>Hexapoda</taxon>
        <taxon>Insecta</taxon>
        <taxon>Pterygota</taxon>
        <taxon>Neoptera</taxon>
        <taxon>Endopterygota</taxon>
        <taxon>Lepidoptera</taxon>
        <taxon>Glossata</taxon>
        <taxon>Ditrysia</taxon>
        <taxon>Noctuoidea</taxon>
        <taxon>Noctuidae</taxon>
        <taxon>Noctuinae</taxon>
        <taxon>Hadenini</taxon>
        <taxon>Mythimna</taxon>
    </lineage>
</organism>
<evidence type="ECO:0000256" key="3">
    <source>
        <dbReference type="ARBA" id="ARBA00022516"/>
    </source>
</evidence>
<keyword evidence="5 10" id="KW-0521">NADP</keyword>
<reference evidence="14" key="1">
    <citation type="submission" date="2023-03" db="EMBL/GenBank/DDBJ databases">
        <title>Chromosome-level genomes of two armyworms, Mythimna separata and Mythimna loreyi, provide insights into the biosynthesis and reception of sex pheromones.</title>
        <authorList>
            <person name="Zhao H."/>
        </authorList>
    </citation>
    <scope>NUCLEOTIDE SEQUENCE</scope>
    <source>
        <strain evidence="14">BeijingLab</strain>
        <tissue evidence="14">Pupa</tissue>
    </source>
</reference>
<keyword evidence="3 10" id="KW-0444">Lipid biosynthesis</keyword>
<keyword evidence="15" id="KW-1185">Reference proteome</keyword>
<evidence type="ECO:0000313" key="14">
    <source>
        <dbReference type="EMBL" id="KAJ8707639.1"/>
    </source>
</evidence>
<feature type="transmembrane region" description="Helical" evidence="10">
    <location>
        <begin position="617"/>
        <end position="638"/>
    </location>
</feature>
<dbReference type="CDD" id="cd09071">
    <property type="entry name" value="FAR_C"/>
    <property type="match status" value="1"/>
</dbReference>
<comment type="catalytic activity">
    <reaction evidence="9 10">
        <text>a long-chain fatty acyl-CoA + 2 NADPH + 2 H(+) = a long-chain primary fatty alcohol + 2 NADP(+) + CoA</text>
        <dbReference type="Rhea" id="RHEA:52716"/>
        <dbReference type="ChEBI" id="CHEBI:15378"/>
        <dbReference type="ChEBI" id="CHEBI:57287"/>
        <dbReference type="ChEBI" id="CHEBI:57783"/>
        <dbReference type="ChEBI" id="CHEBI:58349"/>
        <dbReference type="ChEBI" id="CHEBI:77396"/>
        <dbReference type="ChEBI" id="CHEBI:83139"/>
        <dbReference type="EC" id="1.2.1.84"/>
    </reaction>
</comment>
<dbReference type="GO" id="GO:0005777">
    <property type="term" value="C:peroxisome"/>
    <property type="evidence" value="ECO:0007669"/>
    <property type="project" value="TreeGrafter"/>
</dbReference>
<dbReference type="GO" id="GO:0016020">
    <property type="term" value="C:membrane"/>
    <property type="evidence" value="ECO:0007669"/>
    <property type="project" value="UniProtKB-SubCell"/>
</dbReference>
<dbReference type="FunFam" id="3.40.50.720:FF:000143">
    <property type="entry name" value="Fatty acyl-CoA reductase"/>
    <property type="match status" value="1"/>
</dbReference>
<gene>
    <name evidence="14" type="ORF">PYW07_011316</name>
</gene>
<keyword evidence="4 10" id="KW-0812">Transmembrane</keyword>
<dbReference type="Pfam" id="PF03015">
    <property type="entry name" value="Sterile"/>
    <property type="match status" value="1"/>
</dbReference>
<feature type="domain" description="Fatty acyl-CoA reductase C-terminal" evidence="12">
    <location>
        <begin position="501"/>
        <end position="593"/>
    </location>
</feature>
<evidence type="ECO:0000256" key="7">
    <source>
        <dbReference type="ARBA" id="ARBA00023098"/>
    </source>
</evidence>
<dbReference type="InterPro" id="IPR036291">
    <property type="entry name" value="NAD(P)-bd_dom_sf"/>
</dbReference>
<feature type="transmembrane region" description="Helical" evidence="10">
    <location>
        <begin position="491"/>
        <end position="515"/>
    </location>
</feature>
<evidence type="ECO:0000256" key="8">
    <source>
        <dbReference type="ARBA" id="ARBA00023136"/>
    </source>
</evidence>
<evidence type="ECO:0000313" key="15">
    <source>
        <dbReference type="Proteomes" id="UP001231518"/>
    </source>
</evidence>
<dbReference type="GO" id="GO:0080019">
    <property type="term" value="F:alcohol-forming very long-chain fatty acyl-CoA reductase activity"/>
    <property type="evidence" value="ECO:0007669"/>
    <property type="project" value="InterPro"/>
</dbReference>
<feature type="coiled-coil region" evidence="11">
    <location>
        <begin position="58"/>
        <end position="92"/>
    </location>
</feature>
<name>A0AAD8DLX3_MYTSE</name>
<accession>A0AAD8DLX3</accession>
<evidence type="ECO:0000259" key="13">
    <source>
        <dbReference type="Pfam" id="PF07993"/>
    </source>
</evidence>
<comment type="caution">
    <text evidence="14">The sequence shown here is derived from an EMBL/GenBank/DDBJ whole genome shotgun (WGS) entry which is preliminary data.</text>
</comment>
<dbReference type="GO" id="GO:0102965">
    <property type="term" value="F:alcohol-forming long-chain fatty acyl-CoA reductase activity"/>
    <property type="evidence" value="ECO:0007669"/>
    <property type="project" value="UniProtKB-EC"/>
</dbReference>
<feature type="domain" description="Thioester reductase (TE)" evidence="13">
    <location>
        <begin position="157"/>
        <end position="426"/>
    </location>
</feature>
<dbReference type="AlphaFoldDB" id="A0AAD8DLX3"/>